<proteinExistence type="predicted"/>
<dbReference type="Proteomes" id="UP000003081">
    <property type="component" value="Unassembled WGS sequence"/>
</dbReference>
<comment type="caution">
    <text evidence="1">The sequence shown here is derived from an EMBL/GenBank/DDBJ whole genome shotgun (WGS) entry which is preliminary data.</text>
</comment>
<accession>C4IFG5</accession>
<evidence type="ECO:0000313" key="2">
    <source>
        <dbReference type="Proteomes" id="UP000003081"/>
    </source>
</evidence>
<evidence type="ECO:0000313" key="1">
    <source>
        <dbReference type="EMBL" id="EEP53945.1"/>
    </source>
</evidence>
<name>C4IFG5_CLOBU</name>
<reference evidence="1 2" key="1">
    <citation type="submission" date="2009-08" db="EMBL/GenBank/DDBJ databases">
        <authorList>
            <person name="Shrivastava S."/>
            <person name="Brinkac L.B."/>
            <person name="Brown J.L."/>
            <person name="Bruce D.B."/>
            <person name="Detter C."/>
            <person name="Green L.D."/>
            <person name="Munk C.A."/>
            <person name="Rogers Y.C."/>
            <person name="Tapia R."/>
            <person name="Sims D.R."/>
            <person name="Smith L.A."/>
            <person name="Smith T.J."/>
            <person name="Sutton G."/>
            <person name="Brettin T."/>
        </authorList>
    </citation>
    <scope>NUCLEOTIDE SEQUENCE [LARGE SCALE GENOMIC DNA]</scope>
    <source>
        <strain evidence="2">E4 str. BoNT E BL5262</strain>
    </source>
</reference>
<dbReference type="AlphaFoldDB" id="C4IFG5"/>
<protein>
    <submittedName>
        <fullName evidence="1">Uncharacterized protein</fullName>
    </submittedName>
</protein>
<dbReference type="HOGENOM" id="CLU_2750597_0_0_9"/>
<sequence length="70" mass="8134">MSILLVFTLFLWNFIEKLLTHYTIDSIIEVWKGGKKVINKLKKLDKLLGIVIKLLIKIAIIKEIISRILS</sequence>
<dbReference type="EMBL" id="ACOM01000005">
    <property type="protein sequence ID" value="EEP53945.1"/>
    <property type="molecule type" value="Genomic_DNA"/>
</dbReference>
<organism evidence="1 2">
    <name type="scientific">Clostridium butyricum E4 str. BoNT E BL5262</name>
    <dbReference type="NCBI Taxonomy" id="632245"/>
    <lineage>
        <taxon>Bacteria</taxon>
        <taxon>Bacillati</taxon>
        <taxon>Bacillota</taxon>
        <taxon>Clostridia</taxon>
        <taxon>Eubacteriales</taxon>
        <taxon>Clostridiaceae</taxon>
        <taxon>Clostridium</taxon>
    </lineage>
</organism>
<keyword evidence="2" id="KW-1185">Reference proteome</keyword>
<gene>
    <name evidence="1" type="ORF">CLP_1669</name>
</gene>